<organism evidence="4">
    <name type="scientific">Aurantimonas manganoxydans</name>
    <dbReference type="NCBI Taxonomy" id="651183"/>
    <lineage>
        <taxon>Bacteria</taxon>
        <taxon>Pseudomonadati</taxon>
        <taxon>Pseudomonadota</taxon>
        <taxon>Alphaproteobacteria</taxon>
        <taxon>Hyphomicrobiales</taxon>
        <taxon>Aurantimonadaceae</taxon>
        <taxon>Aurantimonas</taxon>
    </lineage>
</organism>
<dbReference type="Pfam" id="PF03981">
    <property type="entry name" value="Ubiq_cyt_C_chap"/>
    <property type="match status" value="1"/>
</dbReference>
<accession>A0A0P0Z588</accession>
<feature type="domain" description="Ubiquinol-cytochrome c chaperone" evidence="3">
    <location>
        <begin position="38"/>
        <end position="172"/>
    </location>
</feature>
<sequence>MFQRFRANRRLKARNREVVDDLYAALVIRSRQDDLYLACAIPDTVMGRFEALSVHVFLFLRRCRDEATLRPLAQEVVDRFITDIEDSIRELGVGDPSVPKRMRKLAGVFYERVSVYDAALDADDAAALSASLKGRAVPADAPEDASARLATYMMAENERFGAIAAETILAGTLQPGTRP</sequence>
<evidence type="ECO:0000256" key="1">
    <source>
        <dbReference type="ARBA" id="ARBA00006407"/>
    </source>
</evidence>
<dbReference type="InterPro" id="IPR014569">
    <property type="entry name" value="Ubq_cyt-c_CBP3-rel"/>
</dbReference>
<dbReference type="PIRSF" id="PIRSF032079">
    <property type="entry name" value="UCP032079"/>
    <property type="match status" value="1"/>
</dbReference>
<dbReference type="EMBL" id="LC066380">
    <property type="protein sequence ID" value="BAT29319.1"/>
    <property type="molecule type" value="Genomic_DNA"/>
</dbReference>
<dbReference type="PANTHER" id="PTHR12184:SF1">
    <property type="entry name" value="UBIQUINOL-CYTOCHROME-C REDUCTASE COMPLEX ASSEMBLY FACTOR 1"/>
    <property type="match status" value="1"/>
</dbReference>
<reference evidence="4" key="1">
    <citation type="journal article" date="2015" name="Proc. Natl. Acad. Sci. U.S.A.">
        <title>Bacterial clade with the ribosomal RNA operon on a small plasmid rather than the chromosome.</title>
        <authorList>
            <person name="Anda M."/>
            <person name="Ohtsubo Y."/>
            <person name="Okubo T."/>
            <person name="Sugawara M."/>
            <person name="Nagata Y."/>
            <person name="Tsuda M."/>
            <person name="Minamisawa K."/>
            <person name="Mitsui H."/>
        </authorList>
    </citation>
    <scope>NUCLEOTIDE SEQUENCE</scope>
    <source>
        <strain evidence="4">DSM 21871</strain>
    </source>
</reference>
<evidence type="ECO:0000256" key="2">
    <source>
        <dbReference type="ARBA" id="ARBA00006436"/>
    </source>
</evidence>
<dbReference type="AlphaFoldDB" id="A0A0P0Z588"/>
<evidence type="ECO:0000313" key="4">
    <source>
        <dbReference type="EMBL" id="BAT29319.1"/>
    </source>
</evidence>
<name>A0A0P0Z588_9HYPH</name>
<comment type="similarity">
    <text evidence="2">Belongs to the UPF0174 family.</text>
</comment>
<evidence type="ECO:0000259" key="3">
    <source>
        <dbReference type="Pfam" id="PF03981"/>
    </source>
</evidence>
<dbReference type="PANTHER" id="PTHR12184">
    <property type="entry name" value="UBIQUINOL-CYTOCHROME C REDUCTASE COMPLEX ASSEMBLY FACTOR 1 FAMILY MEMBER"/>
    <property type="match status" value="1"/>
</dbReference>
<proteinExistence type="inferred from homology"/>
<dbReference type="InterPro" id="IPR021150">
    <property type="entry name" value="Ubiq_cyt_c_chap"/>
</dbReference>
<comment type="similarity">
    <text evidence="1">Belongs to the CBP3 family.</text>
</comment>
<protein>
    <recommendedName>
        <fullName evidence="3">Ubiquinol-cytochrome c chaperone domain-containing protein</fullName>
    </recommendedName>
</protein>
<dbReference type="InterPro" id="IPR007129">
    <property type="entry name" value="Ubiqinol_cyt_c_chaperone_CPB3"/>
</dbReference>